<accession>A0A7W9LX06</accession>
<dbReference type="AlphaFoldDB" id="A0A7W9LX06"/>
<dbReference type="PANTHER" id="PTHR11487:SF0">
    <property type="entry name" value="S-ACYL FATTY ACID SYNTHASE THIOESTERASE, MEDIUM CHAIN"/>
    <property type="match status" value="1"/>
</dbReference>
<protein>
    <submittedName>
        <fullName evidence="3">Surfactin synthase thioesterase subunit</fullName>
    </submittedName>
</protein>
<comment type="similarity">
    <text evidence="1">Belongs to the thioesterase family.</text>
</comment>
<evidence type="ECO:0000259" key="2">
    <source>
        <dbReference type="Pfam" id="PF00975"/>
    </source>
</evidence>
<dbReference type="SUPFAM" id="SSF53474">
    <property type="entry name" value="alpha/beta-Hydrolases"/>
    <property type="match status" value="1"/>
</dbReference>
<keyword evidence="4" id="KW-1185">Reference proteome</keyword>
<dbReference type="Pfam" id="PF00975">
    <property type="entry name" value="Thioesterase"/>
    <property type="match status" value="1"/>
</dbReference>
<gene>
    <name evidence="3" type="ORF">HDA41_007220</name>
</gene>
<dbReference type="Gene3D" id="3.40.50.1820">
    <property type="entry name" value="alpha/beta hydrolase"/>
    <property type="match status" value="1"/>
</dbReference>
<dbReference type="GO" id="GO:0008610">
    <property type="term" value="P:lipid biosynthetic process"/>
    <property type="evidence" value="ECO:0007669"/>
    <property type="project" value="TreeGrafter"/>
</dbReference>
<sequence>MPERNPAPRWLISRRERPEAVLNLYVFAHAGGSAGEYLMWADDLPELRVWGVQLPGRSSRFAEPPYERLEPLVDDLTAQAAFDGPCVFLGHSFGALVAYETARALHHAGRPGPDHLLLSSCRPPHLLGTGRSSRTPLTDLSDDDLLAAVEERWGPLSEQARTDAGLRRMVLRTLRSDLSVLEAYEHRPGPPLPIPATLLCGAEESGQLDMDSWSEQLGRVQERLVLPGGHFYFRSDPRPLLDVIRATARSLAITAQTGATERCTT</sequence>
<dbReference type="EMBL" id="JACHNE010000001">
    <property type="protein sequence ID" value="MBB5799256.1"/>
    <property type="molecule type" value="Genomic_DNA"/>
</dbReference>
<dbReference type="InterPro" id="IPR001031">
    <property type="entry name" value="Thioesterase"/>
</dbReference>
<evidence type="ECO:0000256" key="1">
    <source>
        <dbReference type="ARBA" id="ARBA00007169"/>
    </source>
</evidence>
<comment type="caution">
    <text evidence="3">The sequence shown here is derived from an EMBL/GenBank/DDBJ whole genome shotgun (WGS) entry which is preliminary data.</text>
</comment>
<dbReference type="InterPro" id="IPR012223">
    <property type="entry name" value="TEII"/>
</dbReference>
<proteinExistence type="inferred from homology"/>
<evidence type="ECO:0000313" key="4">
    <source>
        <dbReference type="Proteomes" id="UP000590647"/>
    </source>
</evidence>
<organism evidence="3 4">
    <name type="scientific">Streptomyces caelestis</name>
    <dbReference type="NCBI Taxonomy" id="36816"/>
    <lineage>
        <taxon>Bacteria</taxon>
        <taxon>Bacillati</taxon>
        <taxon>Actinomycetota</taxon>
        <taxon>Actinomycetes</taxon>
        <taxon>Kitasatosporales</taxon>
        <taxon>Streptomycetaceae</taxon>
        <taxon>Streptomyces</taxon>
    </lineage>
</organism>
<dbReference type="PANTHER" id="PTHR11487">
    <property type="entry name" value="THIOESTERASE"/>
    <property type="match status" value="1"/>
</dbReference>
<dbReference type="RefSeq" id="WP_184991438.1">
    <property type="nucleotide sequence ID" value="NZ_JACHNE010000001.1"/>
</dbReference>
<feature type="domain" description="Thioesterase" evidence="2">
    <location>
        <begin position="24"/>
        <end position="238"/>
    </location>
</feature>
<evidence type="ECO:0000313" key="3">
    <source>
        <dbReference type="EMBL" id="MBB5799256.1"/>
    </source>
</evidence>
<dbReference type="Proteomes" id="UP000590647">
    <property type="component" value="Unassembled WGS sequence"/>
</dbReference>
<name>A0A7W9LX06_9ACTN</name>
<dbReference type="InterPro" id="IPR029058">
    <property type="entry name" value="AB_hydrolase_fold"/>
</dbReference>
<reference evidence="3 4" key="1">
    <citation type="submission" date="2020-08" db="EMBL/GenBank/DDBJ databases">
        <title>Sequencing the genomes of 1000 actinobacteria strains.</title>
        <authorList>
            <person name="Klenk H.-P."/>
        </authorList>
    </citation>
    <scope>NUCLEOTIDE SEQUENCE [LARGE SCALE GENOMIC DNA]</scope>
    <source>
        <strain evidence="3 4">DSM 40084</strain>
    </source>
</reference>